<feature type="region of interest" description="Disordered" evidence="1">
    <location>
        <begin position="42"/>
        <end position="67"/>
    </location>
</feature>
<comment type="caution">
    <text evidence="2">The sequence shown here is derived from an EMBL/GenBank/DDBJ whole genome shotgun (WGS) entry which is preliminary data.</text>
</comment>
<evidence type="ECO:0000256" key="1">
    <source>
        <dbReference type="SAM" id="MobiDB-lite"/>
    </source>
</evidence>
<gene>
    <name evidence="2" type="ORF">Pla123a_16100</name>
</gene>
<accession>A0A5C5YS51</accession>
<dbReference type="AlphaFoldDB" id="A0A5C5YS51"/>
<protein>
    <submittedName>
        <fullName evidence="2">Uncharacterized protein</fullName>
    </submittedName>
</protein>
<sequence length="100" mass="10245">MGASNPSPSLGEARVSFMGGGCIVLRYIVLSCTNHFLLSNSTADTPLPYTNPLPQSRPLPGGDDFGAADRLHLSEIQVESLSAAPFDGGNPSANSPAASS</sequence>
<evidence type="ECO:0000313" key="2">
    <source>
        <dbReference type="EMBL" id="TWT77814.1"/>
    </source>
</evidence>
<organism evidence="2 3">
    <name type="scientific">Posidoniimonas polymericola</name>
    <dbReference type="NCBI Taxonomy" id="2528002"/>
    <lineage>
        <taxon>Bacteria</taxon>
        <taxon>Pseudomonadati</taxon>
        <taxon>Planctomycetota</taxon>
        <taxon>Planctomycetia</taxon>
        <taxon>Pirellulales</taxon>
        <taxon>Lacipirellulaceae</taxon>
        <taxon>Posidoniimonas</taxon>
    </lineage>
</organism>
<reference evidence="2 3" key="1">
    <citation type="submission" date="2019-02" db="EMBL/GenBank/DDBJ databases">
        <title>Deep-cultivation of Planctomycetes and their phenomic and genomic characterization uncovers novel biology.</title>
        <authorList>
            <person name="Wiegand S."/>
            <person name="Jogler M."/>
            <person name="Boedeker C."/>
            <person name="Pinto D."/>
            <person name="Vollmers J."/>
            <person name="Rivas-Marin E."/>
            <person name="Kohn T."/>
            <person name="Peeters S.H."/>
            <person name="Heuer A."/>
            <person name="Rast P."/>
            <person name="Oberbeckmann S."/>
            <person name="Bunk B."/>
            <person name="Jeske O."/>
            <person name="Meyerdierks A."/>
            <person name="Storesund J.E."/>
            <person name="Kallscheuer N."/>
            <person name="Luecker S."/>
            <person name="Lage O.M."/>
            <person name="Pohl T."/>
            <person name="Merkel B.J."/>
            <person name="Hornburger P."/>
            <person name="Mueller R.-W."/>
            <person name="Bruemmer F."/>
            <person name="Labrenz M."/>
            <person name="Spormann A.M."/>
            <person name="Op Den Camp H."/>
            <person name="Overmann J."/>
            <person name="Amann R."/>
            <person name="Jetten M.S.M."/>
            <person name="Mascher T."/>
            <person name="Medema M.H."/>
            <person name="Devos D.P."/>
            <person name="Kaster A.-K."/>
            <person name="Ovreas L."/>
            <person name="Rohde M."/>
            <person name="Galperin M.Y."/>
            <person name="Jogler C."/>
        </authorList>
    </citation>
    <scope>NUCLEOTIDE SEQUENCE [LARGE SCALE GENOMIC DNA]</scope>
    <source>
        <strain evidence="2 3">Pla123a</strain>
    </source>
</reference>
<proteinExistence type="predicted"/>
<keyword evidence="3" id="KW-1185">Reference proteome</keyword>
<dbReference type="Proteomes" id="UP000318478">
    <property type="component" value="Unassembled WGS sequence"/>
</dbReference>
<evidence type="ECO:0000313" key="3">
    <source>
        <dbReference type="Proteomes" id="UP000318478"/>
    </source>
</evidence>
<dbReference type="EMBL" id="SJPO01000003">
    <property type="protein sequence ID" value="TWT77814.1"/>
    <property type="molecule type" value="Genomic_DNA"/>
</dbReference>
<name>A0A5C5YS51_9BACT</name>